<reference evidence="2" key="1">
    <citation type="submission" date="2022-12" db="EMBL/GenBank/DDBJ databases">
        <authorList>
            <person name="Petersen C."/>
        </authorList>
    </citation>
    <scope>NUCLEOTIDE SEQUENCE</scope>
    <source>
        <strain evidence="2">IBT 21472</strain>
    </source>
</reference>
<keyword evidence="3" id="KW-1185">Reference proteome</keyword>
<gene>
    <name evidence="2" type="ORF">N7476_006055</name>
</gene>
<dbReference type="AlphaFoldDB" id="A0A9W9PY42"/>
<name>A0A9W9PY42_9EURO</name>
<feature type="region of interest" description="Disordered" evidence="1">
    <location>
        <begin position="1"/>
        <end position="26"/>
    </location>
</feature>
<evidence type="ECO:0000313" key="2">
    <source>
        <dbReference type="EMBL" id="KAJ5315748.1"/>
    </source>
</evidence>
<reference evidence="2" key="2">
    <citation type="journal article" date="2023" name="IMA Fungus">
        <title>Comparative genomic study of the Penicillium genus elucidates a diverse pangenome and 15 lateral gene transfer events.</title>
        <authorList>
            <person name="Petersen C."/>
            <person name="Sorensen T."/>
            <person name="Nielsen M.R."/>
            <person name="Sondergaard T.E."/>
            <person name="Sorensen J.L."/>
            <person name="Fitzpatrick D.A."/>
            <person name="Frisvad J.C."/>
            <person name="Nielsen K.L."/>
        </authorList>
    </citation>
    <scope>NUCLEOTIDE SEQUENCE</scope>
    <source>
        <strain evidence="2">IBT 21472</strain>
    </source>
</reference>
<comment type="caution">
    <text evidence="2">The sequence shown here is derived from an EMBL/GenBank/DDBJ whole genome shotgun (WGS) entry which is preliminary data.</text>
</comment>
<accession>A0A9W9PY42</accession>
<evidence type="ECO:0000256" key="1">
    <source>
        <dbReference type="SAM" id="MobiDB-lite"/>
    </source>
</evidence>
<protein>
    <submittedName>
        <fullName evidence="2">Uncharacterized protein</fullName>
    </submittedName>
</protein>
<proteinExistence type="predicted"/>
<evidence type="ECO:0000313" key="3">
    <source>
        <dbReference type="Proteomes" id="UP001147746"/>
    </source>
</evidence>
<organism evidence="2 3">
    <name type="scientific">Penicillium atrosanguineum</name>
    <dbReference type="NCBI Taxonomy" id="1132637"/>
    <lineage>
        <taxon>Eukaryota</taxon>
        <taxon>Fungi</taxon>
        <taxon>Dikarya</taxon>
        <taxon>Ascomycota</taxon>
        <taxon>Pezizomycotina</taxon>
        <taxon>Eurotiomycetes</taxon>
        <taxon>Eurotiomycetidae</taxon>
        <taxon>Eurotiales</taxon>
        <taxon>Aspergillaceae</taxon>
        <taxon>Penicillium</taxon>
    </lineage>
</organism>
<dbReference type="EMBL" id="JAPZBO010000005">
    <property type="protein sequence ID" value="KAJ5315748.1"/>
    <property type="molecule type" value="Genomic_DNA"/>
</dbReference>
<sequence>MSHSGIGLPQALEENEGTSMNVNSVDHHNIGSDLSTNFHGLLDSPDMMGGNIENFDMFFDNFPDINVPRSAGDQSFWDFEMLDS</sequence>
<dbReference type="Proteomes" id="UP001147746">
    <property type="component" value="Unassembled WGS sequence"/>
</dbReference>